<dbReference type="Pfam" id="PF01220">
    <property type="entry name" value="DHquinase_II"/>
    <property type="match status" value="1"/>
</dbReference>
<dbReference type="InterPro" id="IPR001874">
    <property type="entry name" value="DHquinase_II"/>
</dbReference>
<evidence type="ECO:0000256" key="3">
    <source>
        <dbReference type="ARBA" id="ARBA00004902"/>
    </source>
</evidence>
<comment type="pathway">
    <text evidence="3 9">Metabolic intermediate biosynthesis; chorismate biosynthesis; chorismate from D-erythrose 4-phosphate and phosphoenolpyruvate: step 3/7.</text>
</comment>
<feature type="binding site" evidence="9">
    <location>
        <position position="90"/>
    </location>
    <ligand>
        <name>substrate</name>
    </ligand>
</feature>
<feature type="binding site" evidence="9">
    <location>
        <position position="83"/>
    </location>
    <ligand>
        <name>substrate</name>
    </ligand>
</feature>
<evidence type="ECO:0000313" key="10">
    <source>
        <dbReference type="EMBL" id="MER5174062.1"/>
    </source>
</evidence>
<dbReference type="NCBIfam" id="NF003806">
    <property type="entry name" value="PRK05395.1-3"/>
    <property type="match status" value="1"/>
</dbReference>
<dbReference type="PANTHER" id="PTHR21272">
    <property type="entry name" value="CATABOLIC 3-DEHYDROQUINASE"/>
    <property type="match status" value="1"/>
</dbReference>
<dbReference type="NCBIfam" id="NF003805">
    <property type="entry name" value="PRK05395.1-2"/>
    <property type="match status" value="1"/>
</dbReference>
<dbReference type="NCBIfam" id="TIGR01088">
    <property type="entry name" value="aroQ"/>
    <property type="match status" value="1"/>
</dbReference>
<feature type="site" description="Transition state stabilizer" evidence="9">
    <location>
        <position position="21"/>
    </location>
</feature>
<dbReference type="EMBL" id="JAYWLC010000051">
    <property type="protein sequence ID" value="MER5174062.1"/>
    <property type="molecule type" value="Genomic_DNA"/>
</dbReference>
<organism evidence="10 11">
    <name type="scientific">Thioclava kandeliae</name>
    <dbReference type="NCBI Taxonomy" id="3070818"/>
    <lineage>
        <taxon>Bacteria</taxon>
        <taxon>Pseudomonadati</taxon>
        <taxon>Pseudomonadota</taxon>
        <taxon>Alphaproteobacteria</taxon>
        <taxon>Rhodobacterales</taxon>
        <taxon>Paracoccaceae</taxon>
        <taxon>Thioclava</taxon>
    </lineage>
</organism>
<dbReference type="RefSeq" id="WP_349295533.1">
    <property type="nucleotide sequence ID" value="NZ_JAYWLC010000051.1"/>
</dbReference>
<comment type="similarity">
    <text evidence="4 9">Belongs to the type-II 3-dehydroquinase family.</text>
</comment>
<dbReference type="PIRSF" id="PIRSF001399">
    <property type="entry name" value="DHquinase_II"/>
    <property type="match status" value="1"/>
</dbReference>
<evidence type="ECO:0000256" key="5">
    <source>
        <dbReference type="ARBA" id="ARBA00011193"/>
    </source>
</evidence>
<reference evidence="10 11" key="2">
    <citation type="submission" date="2024-06" db="EMBL/GenBank/DDBJ databases">
        <title>Thioclava kandeliae sp. nov. from a rhizosphere soil sample of Kandelia candel in a mangrove.</title>
        <authorList>
            <person name="Mu T."/>
        </authorList>
    </citation>
    <scope>NUCLEOTIDE SEQUENCE [LARGE SCALE GENOMIC DNA]</scope>
    <source>
        <strain evidence="10 11">CPCC 100088</strain>
    </source>
</reference>
<dbReference type="CDD" id="cd00466">
    <property type="entry name" value="DHQase_II"/>
    <property type="match status" value="1"/>
</dbReference>
<proteinExistence type="inferred from homology"/>
<feature type="binding site" evidence="9">
    <location>
        <position position="77"/>
    </location>
    <ligand>
        <name>substrate</name>
    </ligand>
</feature>
<reference evidence="10 11" key="1">
    <citation type="submission" date="2024-01" db="EMBL/GenBank/DDBJ databases">
        <authorList>
            <person name="Deng Y."/>
            <person name="Su J."/>
        </authorList>
    </citation>
    <scope>NUCLEOTIDE SEQUENCE [LARGE SCALE GENOMIC DNA]</scope>
    <source>
        <strain evidence="10 11">CPCC 100088</strain>
    </source>
</reference>
<dbReference type="Gene3D" id="3.40.50.9100">
    <property type="entry name" value="Dehydroquinase, class II"/>
    <property type="match status" value="1"/>
</dbReference>
<keyword evidence="11" id="KW-1185">Reference proteome</keyword>
<dbReference type="SUPFAM" id="SSF52304">
    <property type="entry name" value="Type II 3-dehydroquinate dehydratase"/>
    <property type="match status" value="1"/>
</dbReference>
<evidence type="ECO:0000256" key="9">
    <source>
        <dbReference type="HAMAP-Rule" id="MF_00169"/>
    </source>
</evidence>
<dbReference type="EC" id="4.2.1.10" evidence="6 9"/>
<gene>
    <name evidence="9 10" type="primary">aroQ</name>
    <name evidence="10" type="ORF">VSX56_20175</name>
</gene>
<comment type="function">
    <text evidence="2 9">Catalyzes a trans-dehydration via an enolate intermediate.</text>
</comment>
<dbReference type="NCBIfam" id="NF003807">
    <property type="entry name" value="PRK05395.1-4"/>
    <property type="match status" value="1"/>
</dbReference>
<dbReference type="InterPro" id="IPR036441">
    <property type="entry name" value="DHquinase_II_sf"/>
</dbReference>
<dbReference type="GO" id="GO:0003855">
    <property type="term" value="F:3-dehydroquinate dehydratase activity"/>
    <property type="evidence" value="ECO:0007669"/>
    <property type="project" value="UniProtKB-EC"/>
</dbReference>
<evidence type="ECO:0000256" key="8">
    <source>
        <dbReference type="ARBA" id="ARBA00023239"/>
    </source>
</evidence>
<accession>A0ABV1SMB7</accession>
<comment type="caution">
    <text evidence="10">The sequence shown here is derived from an EMBL/GenBank/DDBJ whole genome shotgun (WGS) entry which is preliminary data.</text>
</comment>
<feature type="binding site" evidence="9">
    <location>
        <position position="114"/>
    </location>
    <ligand>
        <name>substrate</name>
    </ligand>
</feature>
<feature type="binding site" evidence="9">
    <location>
        <begin position="104"/>
        <end position="105"/>
    </location>
    <ligand>
        <name>substrate</name>
    </ligand>
</feature>
<feature type="active site" description="Proton acceptor" evidence="9">
    <location>
        <position position="26"/>
    </location>
</feature>
<keyword evidence="9" id="KW-0028">Amino-acid biosynthesis</keyword>
<sequence length="152" mass="16311">MPKAIHIQVLNGPNLNLLGMRQPEYYGHDTLADIEANCTALAQTAGARIGFLQSNHEGALIDAIHEARGVSEAIVINPGAYSHSSVGILDALNAFEGLVLECHISNIHQRESFRHHSFISQRADGVIAGFGIQGYELCVLRAMAVLGARVDA</sequence>
<keyword evidence="7 9" id="KW-0057">Aromatic amino acid biosynthesis</keyword>
<feature type="active site" description="Proton donor" evidence="9">
    <location>
        <position position="103"/>
    </location>
</feature>
<evidence type="ECO:0000256" key="2">
    <source>
        <dbReference type="ARBA" id="ARBA00003924"/>
    </source>
</evidence>
<evidence type="ECO:0000256" key="4">
    <source>
        <dbReference type="ARBA" id="ARBA00011037"/>
    </source>
</evidence>
<protein>
    <recommendedName>
        <fullName evidence="6 9">3-dehydroquinate dehydratase</fullName>
        <shortName evidence="9">3-dehydroquinase</shortName>
        <ecNumber evidence="6 9">4.2.1.10</ecNumber>
    </recommendedName>
    <alternativeName>
        <fullName evidence="9">Type II DHQase</fullName>
    </alternativeName>
</protein>
<evidence type="ECO:0000256" key="6">
    <source>
        <dbReference type="ARBA" id="ARBA00012060"/>
    </source>
</evidence>
<dbReference type="HAMAP" id="MF_00169">
    <property type="entry name" value="AroQ"/>
    <property type="match status" value="1"/>
</dbReference>
<keyword evidence="8 9" id="KW-0456">Lyase</keyword>
<dbReference type="InterPro" id="IPR018509">
    <property type="entry name" value="DHquinase_II_CS"/>
</dbReference>
<dbReference type="PANTHER" id="PTHR21272:SF3">
    <property type="entry name" value="CATABOLIC 3-DEHYDROQUINASE"/>
    <property type="match status" value="1"/>
</dbReference>
<evidence type="ECO:0000256" key="7">
    <source>
        <dbReference type="ARBA" id="ARBA00023141"/>
    </source>
</evidence>
<name>A0ABV1SMB7_9RHOB</name>
<dbReference type="PROSITE" id="PS01029">
    <property type="entry name" value="DEHYDROQUINASE_II"/>
    <property type="match status" value="1"/>
</dbReference>
<evidence type="ECO:0000256" key="1">
    <source>
        <dbReference type="ARBA" id="ARBA00001864"/>
    </source>
</evidence>
<comment type="catalytic activity">
    <reaction evidence="1 9">
        <text>3-dehydroquinate = 3-dehydroshikimate + H2O</text>
        <dbReference type="Rhea" id="RHEA:21096"/>
        <dbReference type="ChEBI" id="CHEBI:15377"/>
        <dbReference type="ChEBI" id="CHEBI:16630"/>
        <dbReference type="ChEBI" id="CHEBI:32364"/>
        <dbReference type="EC" id="4.2.1.10"/>
    </reaction>
</comment>
<comment type="subunit">
    <text evidence="5 9">Homododecamer.</text>
</comment>
<evidence type="ECO:0000313" key="11">
    <source>
        <dbReference type="Proteomes" id="UP001438953"/>
    </source>
</evidence>
<dbReference type="Proteomes" id="UP001438953">
    <property type="component" value="Unassembled WGS sequence"/>
</dbReference>